<feature type="domain" description="Glycosyl hydrolase family 31 C-terminal" evidence="4">
    <location>
        <begin position="503"/>
        <end position="593"/>
    </location>
</feature>
<dbReference type="SUPFAM" id="SSF51011">
    <property type="entry name" value="Glycosyl hydrolase domain"/>
    <property type="match status" value="1"/>
</dbReference>
<evidence type="ECO:0000259" key="4">
    <source>
        <dbReference type="Pfam" id="PF21365"/>
    </source>
</evidence>
<evidence type="ECO:0000256" key="1">
    <source>
        <dbReference type="ARBA" id="ARBA00007806"/>
    </source>
</evidence>
<dbReference type="EMBL" id="JABZFV010000156">
    <property type="protein sequence ID" value="MBF0935200.1"/>
    <property type="molecule type" value="Genomic_DNA"/>
</dbReference>
<dbReference type="SUPFAM" id="SSF51445">
    <property type="entry name" value="(Trans)glycosidases"/>
    <property type="match status" value="1"/>
</dbReference>
<evidence type="ECO:0000313" key="6">
    <source>
        <dbReference type="Proteomes" id="UP000757900"/>
    </source>
</evidence>
<dbReference type="InterPro" id="IPR000322">
    <property type="entry name" value="Glyco_hydro_31_TIM"/>
</dbReference>
<protein>
    <submittedName>
        <fullName evidence="5">Alpha-xylosidase</fullName>
    </submittedName>
</protein>
<keyword evidence="2" id="KW-0326">Glycosidase</keyword>
<gene>
    <name evidence="5" type="ORF">HXK00_06105</name>
</gene>
<dbReference type="CDD" id="cd06595">
    <property type="entry name" value="GH31_u1"/>
    <property type="match status" value="1"/>
</dbReference>
<dbReference type="GO" id="GO:0005975">
    <property type="term" value="P:carbohydrate metabolic process"/>
    <property type="evidence" value="ECO:0007669"/>
    <property type="project" value="InterPro"/>
</dbReference>
<dbReference type="InterPro" id="IPR048395">
    <property type="entry name" value="Glyco_hydro_31_C"/>
</dbReference>
<dbReference type="PANTHER" id="PTHR43863">
    <property type="entry name" value="HYDROLASE, PUTATIVE (AFU_ORTHOLOGUE AFUA_1G03140)-RELATED"/>
    <property type="match status" value="1"/>
</dbReference>
<dbReference type="AlphaFoldDB" id="A0A929MS05"/>
<organism evidence="5 6">
    <name type="scientific">Abiotrophia defectiva</name>
    <name type="common">Streptococcus defectivus</name>
    <dbReference type="NCBI Taxonomy" id="46125"/>
    <lineage>
        <taxon>Bacteria</taxon>
        <taxon>Bacillati</taxon>
        <taxon>Bacillota</taxon>
        <taxon>Bacilli</taxon>
        <taxon>Lactobacillales</taxon>
        <taxon>Aerococcaceae</taxon>
        <taxon>Abiotrophia</taxon>
    </lineage>
</organism>
<dbReference type="InterPro" id="IPR017853">
    <property type="entry name" value="GH"/>
</dbReference>
<sequence length="781" mass="89401">MIKAVYGDYQPLAAPGAIIQGPNYRFTILTSRLIRAEYSPTGTFYDGQTQTVLNRDFPVPHYEIREREDLLEIITDHVLIQYDKQAFSREGLVFKLRGYFSIYHSDWHYGDPIQDLGGTAQTLDHANGAVPLERGLMSRFGFSVLDDSQSLQLTQDGWYQVKQGDSLDFYYFGYGHDYRACLADFYRLTGPQPLLPKYALGNWWSRFYRYSEATYRQLIERFEAEGLPFTVAVIDMDWHVVSVPPQYGSGWTGYTWNEELFPDPAGFMAWLHQHGLRITLNVHPADGVRPFESMYQQMAQELGLDWEGGEYVVFDPTSPRFLEAYFKHLHHPKEEQGVDFWWIDWQQGQTVKGVDPLWVLNHYHYHDIQARGPQGITFSRYAGPGSHRYPVGFSGDSHMTWESLDFQPYFTATASNIGYGWWSHDIGGHIFGYRDNELALRWYQLGVFSPIMRLHSSSSEFLGKEPWRYPEPYTSSMKDYLRLRHRLLPYLYTMNYRAAYQAQPLIEPLYYQHPEEEAAYEVTNQYYFGSQIMVMPLTQPRHKGSLCARFDGWLPEGTWYDIQTGLAYSGKRRLSIYRPLERMGLFAKAGAILPLSGEDGTNNSLANPSVLDIKVFTGADGHFDLVEEDEAADAVADGTAFLTTGMTFVDGKEFRLAPQGTGLRTYELTFVGACLSDLELAGQGRLVEVGHNDQGDSLVRLEADGPVTLSFKQTLRDSQQVRLDVIFAYIEQAQMENQAKDQIWALVKKDMPLAYKMLELQGLGLEPELVAPVIELLVTEP</sequence>
<dbReference type="InterPro" id="IPR013780">
    <property type="entry name" value="Glyco_hydro_b"/>
</dbReference>
<reference evidence="5" key="1">
    <citation type="submission" date="2020-04" db="EMBL/GenBank/DDBJ databases">
        <title>Deep metagenomics examines the oral microbiome during advanced dental caries in children, revealing novel taxa and co-occurrences with host molecules.</title>
        <authorList>
            <person name="Baker J.L."/>
            <person name="Morton J.T."/>
            <person name="Dinis M."/>
            <person name="Alvarez R."/>
            <person name="Tran N.C."/>
            <person name="Knight R."/>
            <person name="Edlund A."/>
        </authorList>
    </citation>
    <scope>NUCLEOTIDE SEQUENCE</scope>
    <source>
        <strain evidence="5">JCVI_23_bin.16</strain>
    </source>
</reference>
<evidence type="ECO:0000256" key="2">
    <source>
        <dbReference type="RuleBase" id="RU361185"/>
    </source>
</evidence>
<dbReference type="Pfam" id="PF21365">
    <property type="entry name" value="Glyco_hydro_31_3rd"/>
    <property type="match status" value="1"/>
</dbReference>
<dbReference type="PANTHER" id="PTHR43863:SF2">
    <property type="entry name" value="MALTASE-GLUCOAMYLASE"/>
    <property type="match status" value="1"/>
</dbReference>
<dbReference type="GO" id="GO:0004553">
    <property type="term" value="F:hydrolase activity, hydrolyzing O-glycosyl compounds"/>
    <property type="evidence" value="ECO:0007669"/>
    <property type="project" value="InterPro"/>
</dbReference>
<dbReference type="Pfam" id="PF01055">
    <property type="entry name" value="Glyco_hydro_31_2nd"/>
    <property type="match status" value="1"/>
</dbReference>
<dbReference type="InterPro" id="IPR051816">
    <property type="entry name" value="Glycosyl_Hydrolase_31"/>
</dbReference>
<dbReference type="Proteomes" id="UP000757900">
    <property type="component" value="Unassembled WGS sequence"/>
</dbReference>
<dbReference type="Gene3D" id="2.60.40.1180">
    <property type="entry name" value="Golgi alpha-mannosidase II"/>
    <property type="match status" value="2"/>
</dbReference>
<dbReference type="Gene3D" id="3.20.20.80">
    <property type="entry name" value="Glycosidases"/>
    <property type="match status" value="1"/>
</dbReference>
<proteinExistence type="inferred from homology"/>
<evidence type="ECO:0000259" key="3">
    <source>
        <dbReference type="Pfam" id="PF01055"/>
    </source>
</evidence>
<evidence type="ECO:0000313" key="5">
    <source>
        <dbReference type="EMBL" id="MBF0935200.1"/>
    </source>
</evidence>
<name>A0A929MS05_ABIDE</name>
<comment type="similarity">
    <text evidence="1 2">Belongs to the glycosyl hydrolase 31 family.</text>
</comment>
<keyword evidence="2" id="KW-0378">Hydrolase</keyword>
<feature type="domain" description="Glycoside hydrolase family 31 TIM barrel" evidence="3">
    <location>
        <begin position="193"/>
        <end position="494"/>
    </location>
</feature>
<accession>A0A929MS05</accession>
<comment type="caution">
    <text evidence="5">The sequence shown here is derived from an EMBL/GenBank/DDBJ whole genome shotgun (WGS) entry which is preliminary data.</text>
</comment>